<feature type="domain" description="2Fe-2S ferredoxin-type" evidence="9">
    <location>
        <begin position="2"/>
        <end position="102"/>
    </location>
</feature>
<dbReference type="Gene3D" id="3.10.20.30">
    <property type="match status" value="1"/>
</dbReference>
<reference evidence="11" key="1">
    <citation type="journal article" date="2019" name="Int. J. Syst. Evol. Microbiol.">
        <title>Halobacteriovorax valvorus sp. nov., a novel prokaryotic predator isolated from coastal seawater of China.</title>
        <authorList>
            <person name="Chen M.-X."/>
        </authorList>
    </citation>
    <scope>NUCLEOTIDE SEQUENCE [LARGE SCALE GENOMIC DNA]</scope>
    <source>
        <strain evidence="11">BL9</strain>
    </source>
</reference>
<organism evidence="10 11">
    <name type="scientific">Halobacteriovorax vibrionivorans</name>
    <dbReference type="NCBI Taxonomy" id="2152716"/>
    <lineage>
        <taxon>Bacteria</taxon>
        <taxon>Pseudomonadati</taxon>
        <taxon>Bdellovibrionota</taxon>
        <taxon>Bacteriovoracia</taxon>
        <taxon>Bacteriovoracales</taxon>
        <taxon>Halobacteriovoraceae</taxon>
        <taxon>Halobacteriovorax</taxon>
    </lineage>
</organism>
<evidence type="ECO:0000256" key="1">
    <source>
        <dbReference type="ARBA" id="ARBA00007874"/>
    </source>
</evidence>
<evidence type="ECO:0000313" key="10">
    <source>
        <dbReference type="EMBL" id="RZF22853.1"/>
    </source>
</evidence>
<dbReference type="Proteomes" id="UP000443582">
    <property type="component" value="Unassembled WGS sequence"/>
</dbReference>
<proteinExistence type="inferred from homology"/>
<dbReference type="InterPro" id="IPR036010">
    <property type="entry name" value="2Fe-2S_ferredoxin-like_sf"/>
</dbReference>
<sequence>MHKASLIDENGQSTEFTIDENQSIFDALQDQGKTLPHGCLSGSCGSCRIQIIEGKENMKKPGIIEQNTIDAIAGEHPEVEEGKIRMACRAKVLGDIKFSSLK</sequence>
<protein>
    <submittedName>
        <fullName evidence="10">2Fe-2S iron-sulfur cluster binding domain-containing protein</fullName>
    </submittedName>
</protein>
<dbReference type="PANTHER" id="PTHR43112">
    <property type="entry name" value="FERREDOXIN"/>
    <property type="match status" value="1"/>
</dbReference>
<dbReference type="PANTHER" id="PTHR43112:SF3">
    <property type="entry name" value="FERREDOXIN-2, CHLOROPLASTIC"/>
    <property type="match status" value="1"/>
</dbReference>
<dbReference type="InterPro" id="IPR001041">
    <property type="entry name" value="2Fe-2S_ferredoxin-type"/>
</dbReference>
<dbReference type="PROSITE" id="PS51085">
    <property type="entry name" value="2FE2S_FER_2"/>
    <property type="match status" value="1"/>
</dbReference>
<dbReference type="PROSITE" id="PS00197">
    <property type="entry name" value="2FE2S_FER_1"/>
    <property type="match status" value="1"/>
</dbReference>
<name>A0ABY0IIU0_9BACT</name>
<dbReference type="EMBL" id="QDKL01000001">
    <property type="protein sequence ID" value="RZF22853.1"/>
    <property type="molecule type" value="Genomic_DNA"/>
</dbReference>
<evidence type="ECO:0000256" key="7">
    <source>
        <dbReference type="ARBA" id="ARBA00023014"/>
    </source>
</evidence>
<dbReference type="RefSeq" id="WP_114705797.1">
    <property type="nucleotide sequence ID" value="NZ_QDKL01000001.1"/>
</dbReference>
<gene>
    <name evidence="10" type="ORF">DAY19_03510</name>
</gene>
<dbReference type="InterPro" id="IPR006058">
    <property type="entry name" value="2Fe2S_fd_BS"/>
</dbReference>
<evidence type="ECO:0000256" key="5">
    <source>
        <dbReference type="ARBA" id="ARBA00022982"/>
    </source>
</evidence>
<evidence type="ECO:0000256" key="8">
    <source>
        <dbReference type="ARBA" id="ARBA00034078"/>
    </source>
</evidence>
<accession>A0ABY0IIU0</accession>
<evidence type="ECO:0000313" key="11">
    <source>
        <dbReference type="Proteomes" id="UP000443582"/>
    </source>
</evidence>
<keyword evidence="3" id="KW-0001">2Fe-2S</keyword>
<keyword evidence="7" id="KW-0411">Iron-sulfur</keyword>
<evidence type="ECO:0000259" key="9">
    <source>
        <dbReference type="PROSITE" id="PS51085"/>
    </source>
</evidence>
<keyword evidence="4" id="KW-0479">Metal-binding</keyword>
<evidence type="ECO:0000256" key="6">
    <source>
        <dbReference type="ARBA" id="ARBA00023004"/>
    </source>
</evidence>
<evidence type="ECO:0000256" key="3">
    <source>
        <dbReference type="ARBA" id="ARBA00022714"/>
    </source>
</evidence>
<dbReference type="CDD" id="cd00207">
    <property type="entry name" value="fer2"/>
    <property type="match status" value="1"/>
</dbReference>
<evidence type="ECO:0000256" key="2">
    <source>
        <dbReference type="ARBA" id="ARBA00022448"/>
    </source>
</evidence>
<comment type="similarity">
    <text evidence="1">Belongs to the 2Fe2S plant-type ferredoxin family.</text>
</comment>
<dbReference type="InterPro" id="IPR012675">
    <property type="entry name" value="Beta-grasp_dom_sf"/>
</dbReference>
<dbReference type="Pfam" id="PF00111">
    <property type="entry name" value="Fer2"/>
    <property type="match status" value="1"/>
</dbReference>
<keyword evidence="2" id="KW-0813">Transport</keyword>
<keyword evidence="11" id="KW-1185">Reference proteome</keyword>
<evidence type="ECO:0000256" key="4">
    <source>
        <dbReference type="ARBA" id="ARBA00022723"/>
    </source>
</evidence>
<dbReference type="SUPFAM" id="SSF54292">
    <property type="entry name" value="2Fe-2S ferredoxin-like"/>
    <property type="match status" value="1"/>
</dbReference>
<keyword evidence="6" id="KW-0408">Iron</keyword>
<comment type="cofactor">
    <cofactor evidence="8">
        <name>[2Fe-2S] cluster</name>
        <dbReference type="ChEBI" id="CHEBI:190135"/>
    </cofactor>
</comment>
<comment type="caution">
    <text evidence="10">The sequence shown here is derived from an EMBL/GenBank/DDBJ whole genome shotgun (WGS) entry which is preliminary data.</text>
</comment>
<keyword evidence="5" id="KW-0249">Electron transport</keyword>